<evidence type="ECO:0000313" key="3">
    <source>
        <dbReference type="Proteomes" id="UP000003438"/>
    </source>
</evidence>
<accession>D1PMJ6</accession>
<protein>
    <submittedName>
        <fullName evidence="2">Uncharacterized protein</fullName>
    </submittedName>
</protein>
<dbReference type="HOGENOM" id="CLU_3318050_0_0_9"/>
<dbReference type="EMBL" id="ACBY02000023">
    <property type="protein sequence ID" value="EFB75781.1"/>
    <property type="molecule type" value="Genomic_DNA"/>
</dbReference>
<gene>
    <name evidence="2" type="ORF">SUBVAR_05556</name>
</gene>
<feature type="compositionally biased region" description="Basic and acidic residues" evidence="1">
    <location>
        <begin position="1"/>
        <end position="10"/>
    </location>
</feature>
<organism evidence="2 3">
    <name type="scientific">Subdoligranulum variabile DSM 15176</name>
    <dbReference type="NCBI Taxonomy" id="411471"/>
    <lineage>
        <taxon>Bacteria</taxon>
        <taxon>Bacillati</taxon>
        <taxon>Bacillota</taxon>
        <taxon>Clostridia</taxon>
        <taxon>Eubacteriales</taxon>
        <taxon>Oscillospiraceae</taxon>
        <taxon>Subdoligranulum</taxon>
    </lineage>
</organism>
<feature type="compositionally biased region" description="Basic residues" evidence="1">
    <location>
        <begin position="11"/>
        <end position="23"/>
    </location>
</feature>
<comment type="caution">
    <text evidence="2">The sequence shown here is derived from an EMBL/GenBank/DDBJ whole genome shotgun (WGS) entry which is preliminary data.</text>
</comment>
<proteinExistence type="predicted"/>
<evidence type="ECO:0000313" key="2">
    <source>
        <dbReference type="EMBL" id="EFB75781.1"/>
    </source>
</evidence>
<name>D1PMJ6_9FIRM</name>
<dbReference type="Proteomes" id="UP000003438">
    <property type="component" value="Unassembled WGS sequence"/>
</dbReference>
<reference evidence="2" key="1">
    <citation type="submission" date="2009-12" db="EMBL/GenBank/DDBJ databases">
        <authorList>
            <person name="Weinstock G."/>
            <person name="Sodergren E."/>
            <person name="Clifton S."/>
            <person name="Fulton L."/>
            <person name="Fulton B."/>
            <person name="Courtney L."/>
            <person name="Fronick C."/>
            <person name="Harrison M."/>
            <person name="Strong C."/>
            <person name="Farmer C."/>
            <person name="Delahaunty K."/>
            <person name="Markovic C."/>
            <person name="Hall O."/>
            <person name="Minx P."/>
            <person name="Tomlinson C."/>
            <person name="Mitreva M."/>
            <person name="Nelson J."/>
            <person name="Hou S."/>
            <person name="Wollam A."/>
            <person name="Pepin K.H."/>
            <person name="Johnson M."/>
            <person name="Bhonagiri V."/>
            <person name="Nash W.E."/>
            <person name="Warren W."/>
            <person name="Chinwalla A."/>
            <person name="Mardis E.R."/>
            <person name="Wilson R.K."/>
        </authorList>
    </citation>
    <scope>NUCLEOTIDE SEQUENCE [LARGE SCALE GENOMIC DNA]</scope>
    <source>
        <strain evidence="2">DSM 15176</strain>
    </source>
</reference>
<dbReference type="AlphaFoldDB" id="D1PMJ6"/>
<evidence type="ECO:0000256" key="1">
    <source>
        <dbReference type="SAM" id="MobiDB-lite"/>
    </source>
</evidence>
<feature type="region of interest" description="Disordered" evidence="1">
    <location>
        <begin position="1"/>
        <end position="39"/>
    </location>
</feature>
<keyword evidence="3" id="KW-1185">Reference proteome</keyword>
<sequence>MGSRFRDPVRLKRVKTQRNKPNHSGKLQEWYGQNNAAIL</sequence>